<protein>
    <submittedName>
        <fullName evidence="2">Uncharacterized protein</fullName>
    </submittedName>
</protein>
<dbReference type="Proteomes" id="UP000647416">
    <property type="component" value="Unassembled WGS sequence"/>
</dbReference>
<dbReference type="AlphaFoldDB" id="A0A926FC07"/>
<dbReference type="RefSeq" id="WP_178348497.1">
    <property type="nucleotide sequence ID" value="NZ_JACRTE010000001.1"/>
</dbReference>
<dbReference type="EMBL" id="JACRTE010000001">
    <property type="protein sequence ID" value="MBC8595540.1"/>
    <property type="molecule type" value="Genomic_DNA"/>
</dbReference>
<evidence type="ECO:0000313" key="2">
    <source>
        <dbReference type="EMBL" id="MBC8595540.1"/>
    </source>
</evidence>
<name>A0A926FC07_9FIRM</name>
<organism evidence="2 3">
    <name type="scientific">Qingrenia yutianensis</name>
    <dbReference type="NCBI Taxonomy" id="2763676"/>
    <lineage>
        <taxon>Bacteria</taxon>
        <taxon>Bacillati</taxon>
        <taxon>Bacillota</taxon>
        <taxon>Clostridia</taxon>
        <taxon>Eubacteriales</taxon>
        <taxon>Oscillospiraceae</taxon>
        <taxon>Qingrenia</taxon>
    </lineage>
</organism>
<sequence>MKILAFVLLVIGAVISYGAKKIVEDVIKKDDTDKKYTGMVKLAGFVLVLIGAIIIFKIG</sequence>
<keyword evidence="1" id="KW-0472">Membrane</keyword>
<reference evidence="2" key="1">
    <citation type="submission" date="2020-08" db="EMBL/GenBank/DDBJ databases">
        <title>Genome public.</title>
        <authorList>
            <person name="Liu C."/>
            <person name="Sun Q."/>
        </authorList>
    </citation>
    <scope>NUCLEOTIDE SEQUENCE</scope>
    <source>
        <strain evidence="2">NSJ-50</strain>
    </source>
</reference>
<keyword evidence="3" id="KW-1185">Reference proteome</keyword>
<keyword evidence="1" id="KW-0812">Transmembrane</keyword>
<keyword evidence="1" id="KW-1133">Transmembrane helix</keyword>
<evidence type="ECO:0000313" key="3">
    <source>
        <dbReference type="Proteomes" id="UP000647416"/>
    </source>
</evidence>
<comment type="caution">
    <text evidence="2">The sequence shown here is derived from an EMBL/GenBank/DDBJ whole genome shotgun (WGS) entry which is preliminary data.</text>
</comment>
<proteinExistence type="predicted"/>
<evidence type="ECO:0000256" key="1">
    <source>
        <dbReference type="SAM" id="Phobius"/>
    </source>
</evidence>
<accession>A0A926FC07</accession>
<gene>
    <name evidence="2" type="ORF">H8706_01475</name>
</gene>
<feature type="transmembrane region" description="Helical" evidence="1">
    <location>
        <begin position="42"/>
        <end position="58"/>
    </location>
</feature>